<reference evidence="1 2" key="1">
    <citation type="journal article" date="2019" name="Sci. Rep.">
        <title>Orb-weaving spider Araneus ventricosus genome elucidates the spidroin gene catalogue.</title>
        <authorList>
            <person name="Kono N."/>
            <person name="Nakamura H."/>
            <person name="Ohtoshi R."/>
            <person name="Moran D.A.P."/>
            <person name="Shinohara A."/>
            <person name="Yoshida Y."/>
            <person name="Fujiwara M."/>
            <person name="Mori M."/>
            <person name="Tomita M."/>
            <person name="Arakawa K."/>
        </authorList>
    </citation>
    <scope>NUCLEOTIDE SEQUENCE [LARGE SCALE GENOMIC DNA]</scope>
</reference>
<comment type="caution">
    <text evidence="1">The sequence shown here is derived from an EMBL/GenBank/DDBJ whole genome shotgun (WGS) entry which is preliminary data.</text>
</comment>
<dbReference type="EMBL" id="BGPR01009960">
    <property type="protein sequence ID" value="GBN43365.1"/>
    <property type="molecule type" value="Genomic_DNA"/>
</dbReference>
<organism evidence="1 2">
    <name type="scientific">Araneus ventricosus</name>
    <name type="common">Orbweaver spider</name>
    <name type="synonym">Epeira ventricosa</name>
    <dbReference type="NCBI Taxonomy" id="182803"/>
    <lineage>
        <taxon>Eukaryota</taxon>
        <taxon>Metazoa</taxon>
        <taxon>Ecdysozoa</taxon>
        <taxon>Arthropoda</taxon>
        <taxon>Chelicerata</taxon>
        <taxon>Arachnida</taxon>
        <taxon>Araneae</taxon>
        <taxon>Araneomorphae</taxon>
        <taxon>Entelegynae</taxon>
        <taxon>Araneoidea</taxon>
        <taxon>Araneidae</taxon>
        <taxon>Araneus</taxon>
    </lineage>
</organism>
<protein>
    <submittedName>
        <fullName evidence="1">Uncharacterized protein</fullName>
    </submittedName>
</protein>
<evidence type="ECO:0000313" key="2">
    <source>
        <dbReference type="Proteomes" id="UP000499080"/>
    </source>
</evidence>
<evidence type="ECO:0000313" key="1">
    <source>
        <dbReference type="EMBL" id="GBN43365.1"/>
    </source>
</evidence>
<dbReference type="OrthoDB" id="10029846at2759"/>
<name>A0A4Y2NUT6_ARAVE</name>
<dbReference type="AlphaFoldDB" id="A0A4Y2NUT6"/>
<keyword evidence="2" id="KW-1185">Reference proteome</keyword>
<dbReference type="Proteomes" id="UP000499080">
    <property type="component" value="Unassembled WGS sequence"/>
</dbReference>
<accession>A0A4Y2NUT6</accession>
<proteinExistence type="predicted"/>
<sequence length="155" mass="18389">MCAALAFLPEEDIDDAWIKIQEDSPQNFLQTKFYDYFVEQWIENRTITVSMWNCFKRLHRTNDIIEGWNNKVNAFIDTGNECIRNLSVLGLETNPLTELVIINHCIAKLQDEIVHRWELTSNPDSFPTIKERHMFIEKKQDRFILMTDPILKPFL</sequence>
<gene>
    <name evidence="1" type="ORF">AVEN_80827_1</name>
</gene>